<keyword evidence="1" id="KW-0812">Transmembrane</keyword>
<proteinExistence type="predicted"/>
<feature type="transmembrane region" description="Helical" evidence="1">
    <location>
        <begin position="38"/>
        <end position="59"/>
    </location>
</feature>
<evidence type="ECO:0000313" key="3">
    <source>
        <dbReference type="Proteomes" id="UP001610335"/>
    </source>
</evidence>
<keyword evidence="1" id="KW-0472">Membrane</keyword>
<dbReference type="PANTHER" id="PTHR35895:SF2">
    <property type="match status" value="1"/>
</dbReference>
<evidence type="ECO:0008006" key="4">
    <source>
        <dbReference type="Google" id="ProtNLM"/>
    </source>
</evidence>
<sequence>MNLTFLGFLARAGILISAIITLGLNAKFLTITGWNNELLGYIIAIAVFSLVACLVPPYPNFLYDLFWALAASISALFALVIQFVDSGCYGVRPDNGVNCAVYKAGTAFTFLVALGWIASTFLVRLDIQGAADEKDAQKADRKDGGKPVKKKKKIKFRIIYAAPAFANYLIDNIAIPEVEVTLLNPTNDSIQFSVLSNIRVPDAMSVTFNSMRAQFFRPETRDDPIPFATIHLPKLKFPANEKITLVNQSLTLGDVDQFAALVEDVAYNSVFSVAAQANAKIGVGTLTTKVDLVEVVSFSGFNNFTDIQINKIGIMPPDEQDNNIYAEVVIFNPAPITVTLVRPPLALSSSNHVTDLTTSQGEVTLSILLANLPVGQATIPIANVTPGNNTFTINANLNTPVIQENIQEIIESQIPYLRDGNTTLTATGLSVVYNGQHLEYWEKALQAIRISITRPVREIVAMVMDSSGGEGLDSVVVGNLVDRILEMAGGLGEDENEDGYTEGLGRLVLRLLTLLGVL</sequence>
<evidence type="ECO:0000256" key="1">
    <source>
        <dbReference type="SAM" id="Phobius"/>
    </source>
</evidence>
<name>A0ABR4IVC1_9EURO</name>
<comment type="caution">
    <text evidence="2">The sequence shown here is derived from an EMBL/GenBank/DDBJ whole genome shotgun (WGS) entry which is preliminary data.</text>
</comment>
<reference evidence="2 3" key="1">
    <citation type="submission" date="2024-07" db="EMBL/GenBank/DDBJ databases">
        <title>Section-level genome sequencing and comparative genomics of Aspergillus sections Usti and Cavernicolus.</title>
        <authorList>
            <consortium name="Lawrence Berkeley National Laboratory"/>
            <person name="Nybo J.L."/>
            <person name="Vesth T.C."/>
            <person name="Theobald S."/>
            <person name="Frisvad J.C."/>
            <person name="Larsen T.O."/>
            <person name="Kjaerboelling I."/>
            <person name="Rothschild-Mancinelli K."/>
            <person name="Lyhne E.K."/>
            <person name="Kogle M.E."/>
            <person name="Barry K."/>
            <person name="Clum A."/>
            <person name="Na H."/>
            <person name="Ledsgaard L."/>
            <person name="Lin J."/>
            <person name="Lipzen A."/>
            <person name="Kuo A."/>
            <person name="Riley R."/>
            <person name="Mondo S."/>
            <person name="LaButti K."/>
            <person name="Haridas S."/>
            <person name="Pangalinan J."/>
            <person name="Salamov A.A."/>
            <person name="Simmons B.A."/>
            <person name="Magnuson J.K."/>
            <person name="Chen J."/>
            <person name="Drula E."/>
            <person name="Henrissat B."/>
            <person name="Wiebenga A."/>
            <person name="Lubbers R.J."/>
            <person name="Gomes A.C."/>
            <person name="Makela M.R."/>
            <person name="Stajich J."/>
            <person name="Grigoriev I.V."/>
            <person name="Mortensen U.H."/>
            <person name="De vries R.P."/>
            <person name="Baker S.E."/>
            <person name="Andersen M.R."/>
        </authorList>
    </citation>
    <scope>NUCLEOTIDE SEQUENCE [LARGE SCALE GENOMIC DNA]</scope>
    <source>
        <strain evidence="2 3">CBS 600.67</strain>
    </source>
</reference>
<feature type="transmembrane region" description="Helical" evidence="1">
    <location>
        <begin position="96"/>
        <end position="118"/>
    </location>
</feature>
<dbReference type="InterPro" id="IPR022185">
    <property type="entry name" value="DUF3712"/>
</dbReference>
<feature type="transmembrane region" description="Helical" evidence="1">
    <location>
        <begin position="65"/>
        <end position="84"/>
    </location>
</feature>
<protein>
    <recommendedName>
        <fullName evidence="4">MARVEL domain-containing protein</fullName>
    </recommendedName>
</protein>
<organism evidence="2 3">
    <name type="scientific">Aspergillus cavernicola</name>
    <dbReference type="NCBI Taxonomy" id="176166"/>
    <lineage>
        <taxon>Eukaryota</taxon>
        <taxon>Fungi</taxon>
        <taxon>Dikarya</taxon>
        <taxon>Ascomycota</taxon>
        <taxon>Pezizomycotina</taxon>
        <taxon>Eurotiomycetes</taxon>
        <taxon>Eurotiomycetidae</taxon>
        <taxon>Eurotiales</taxon>
        <taxon>Aspergillaceae</taxon>
        <taxon>Aspergillus</taxon>
        <taxon>Aspergillus subgen. Nidulantes</taxon>
    </lineage>
</organism>
<dbReference type="Proteomes" id="UP001610335">
    <property type="component" value="Unassembled WGS sequence"/>
</dbReference>
<keyword evidence="1" id="KW-1133">Transmembrane helix</keyword>
<dbReference type="PANTHER" id="PTHR35895">
    <property type="entry name" value="CHROMOSOME 16, WHOLE GENOME SHOTGUN SEQUENCE"/>
    <property type="match status" value="1"/>
</dbReference>
<evidence type="ECO:0000313" key="2">
    <source>
        <dbReference type="EMBL" id="KAL2831715.1"/>
    </source>
</evidence>
<accession>A0ABR4IVC1</accession>
<keyword evidence="3" id="KW-1185">Reference proteome</keyword>
<dbReference type="InterPro" id="IPR046368">
    <property type="entry name" value="Tag1"/>
</dbReference>
<dbReference type="EMBL" id="JBFXLS010000008">
    <property type="protein sequence ID" value="KAL2831715.1"/>
    <property type="molecule type" value="Genomic_DNA"/>
</dbReference>
<feature type="transmembrane region" description="Helical" evidence="1">
    <location>
        <begin position="6"/>
        <end position="26"/>
    </location>
</feature>
<gene>
    <name evidence="2" type="ORF">BDW59DRAFT_169571</name>
</gene>
<dbReference type="Pfam" id="PF12505">
    <property type="entry name" value="DUF3712"/>
    <property type="match status" value="1"/>
</dbReference>